<comment type="caution">
    <text evidence="1">The sequence shown here is derived from an EMBL/GenBank/DDBJ whole genome shotgun (WGS) entry which is preliminary data.</text>
</comment>
<reference evidence="2" key="1">
    <citation type="journal article" date="2019" name="Int. J. Syst. Evol. Microbiol.">
        <title>The Global Catalogue of Microorganisms (GCM) 10K type strain sequencing project: providing services to taxonomists for standard genome sequencing and annotation.</title>
        <authorList>
            <consortium name="The Broad Institute Genomics Platform"/>
            <consortium name="The Broad Institute Genome Sequencing Center for Infectious Disease"/>
            <person name="Wu L."/>
            <person name="Ma J."/>
        </authorList>
    </citation>
    <scope>NUCLEOTIDE SEQUENCE [LARGE SCALE GENOMIC DNA]</scope>
    <source>
        <strain evidence="2">CCUG 36916</strain>
    </source>
</reference>
<organism evidence="1 2">
    <name type="scientific">Methylorubrum zatmanii</name>
    <dbReference type="NCBI Taxonomy" id="29429"/>
    <lineage>
        <taxon>Bacteria</taxon>
        <taxon>Pseudomonadati</taxon>
        <taxon>Pseudomonadota</taxon>
        <taxon>Alphaproteobacteria</taxon>
        <taxon>Hyphomicrobiales</taxon>
        <taxon>Methylobacteriaceae</taxon>
        <taxon>Methylorubrum</taxon>
    </lineage>
</organism>
<accession>A0ABW1WVN2</accession>
<dbReference type="Proteomes" id="UP001596237">
    <property type="component" value="Unassembled WGS sequence"/>
</dbReference>
<evidence type="ECO:0000313" key="1">
    <source>
        <dbReference type="EMBL" id="MFC6392091.1"/>
    </source>
</evidence>
<protein>
    <submittedName>
        <fullName evidence="1">Uncharacterized protein</fullName>
    </submittedName>
</protein>
<proteinExistence type="predicted"/>
<name>A0ABW1WVN2_9HYPH</name>
<gene>
    <name evidence="1" type="ORF">ACFQDP_22555</name>
</gene>
<dbReference type="RefSeq" id="WP_192285517.1">
    <property type="nucleotide sequence ID" value="NZ_JBHSTT010000092.1"/>
</dbReference>
<evidence type="ECO:0000313" key="2">
    <source>
        <dbReference type="Proteomes" id="UP001596237"/>
    </source>
</evidence>
<sequence>MRTAETELEMVRRHIKEGAEHLTKQRALIARLRDAGFSSAEAEALLVNFEHSQRQHEDHLARIMSKQG</sequence>
<keyword evidence="2" id="KW-1185">Reference proteome</keyword>
<dbReference type="EMBL" id="JBHSTT010000092">
    <property type="protein sequence ID" value="MFC6392091.1"/>
    <property type="molecule type" value="Genomic_DNA"/>
</dbReference>